<dbReference type="InterPro" id="IPR036188">
    <property type="entry name" value="FAD/NAD-bd_sf"/>
</dbReference>
<name>A0A4V3XEP2_9AGAM</name>
<comment type="caution">
    <text evidence="4">The sequence shown here is derived from an EMBL/GenBank/DDBJ whole genome shotgun (WGS) entry which is preliminary data.</text>
</comment>
<keyword evidence="5" id="KW-1185">Reference proteome</keyword>
<keyword evidence="3" id="KW-0560">Oxidoreductase</keyword>
<organism evidence="4 5">
    <name type="scientific">Bondarzewia mesenterica</name>
    <dbReference type="NCBI Taxonomy" id="1095465"/>
    <lineage>
        <taxon>Eukaryota</taxon>
        <taxon>Fungi</taxon>
        <taxon>Dikarya</taxon>
        <taxon>Basidiomycota</taxon>
        <taxon>Agaricomycotina</taxon>
        <taxon>Agaricomycetes</taxon>
        <taxon>Russulales</taxon>
        <taxon>Bondarzewiaceae</taxon>
        <taxon>Bondarzewia</taxon>
    </lineage>
</organism>
<protein>
    <submittedName>
        <fullName evidence="4">Uncharacterized protein</fullName>
    </submittedName>
</protein>
<keyword evidence="2" id="KW-0274">FAD</keyword>
<evidence type="ECO:0000256" key="3">
    <source>
        <dbReference type="ARBA" id="ARBA00023002"/>
    </source>
</evidence>
<accession>A0A4V3XEP2</accession>
<evidence type="ECO:0000313" key="4">
    <source>
        <dbReference type="EMBL" id="THH14463.1"/>
    </source>
</evidence>
<evidence type="ECO:0000313" key="5">
    <source>
        <dbReference type="Proteomes" id="UP000310158"/>
    </source>
</evidence>
<evidence type="ECO:0000256" key="2">
    <source>
        <dbReference type="ARBA" id="ARBA00022827"/>
    </source>
</evidence>
<reference evidence="4 5" key="1">
    <citation type="submission" date="2019-02" db="EMBL/GenBank/DDBJ databases">
        <title>Genome sequencing of the rare red list fungi Bondarzewia mesenterica.</title>
        <authorList>
            <person name="Buettner E."/>
            <person name="Kellner H."/>
        </authorList>
    </citation>
    <scope>NUCLEOTIDE SEQUENCE [LARGE SCALE GENOMIC DNA]</scope>
    <source>
        <strain evidence="4 5">DSM 108281</strain>
    </source>
</reference>
<proteinExistence type="predicted"/>
<keyword evidence="1" id="KW-0285">Flavoprotein</keyword>
<evidence type="ECO:0000256" key="1">
    <source>
        <dbReference type="ARBA" id="ARBA00022630"/>
    </source>
</evidence>
<dbReference type="AlphaFoldDB" id="A0A4V3XEP2"/>
<dbReference type="SUPFAM" id="SSF51905">
    <property type="entry name" value="FAD/NAD(P)-binding domain"/>
    <property type="match status" value="2"/>
</dbReference>
<dbReference type="Proteomes" id="UP000310158">
    <property type="component" value="Unassembled WGS sequence"/>
</dbReference>
<sequence length="461" mass="51421">MPPPAEYGGRLTGMDLCLYMDAFAEQFLKGRIRFRTEVLNVRRDSNEWKVQVKDLSSDAEEDLHFNKIVGSSIPFIPQEISASMGAFKGPIFHTYEFKNMMDQIISEVKPKTEPGSGVVVVVGGGKSAQDTAASLALKGRKVKVIFDTVNAFLAAPQPLPPFIRKGGSARTLTTFRRFLHSTTIGNWIVHTVWNLLEGSSFDAAHVPKDSLLRRNNPVFWGFMIDDFGAVSPTDWVSLVNEGKIELVALARVTGFGENGRSVLLSNGERIEADAIVLGTGYRSSWDKIFDEETLEELGLKTVAPSDAYHWDHKSLSNPPNSTTKDRQAMALYRGIIPSKIIDRHVFAVNGAIYTGNFGYVTEMASHWISSYFLRDPFLKVPSPEEALEETQARSVVGTAVPSRADVEWPQLVDTMLEDMQLPSARSGGYWFNWPFKVVDLKEIEHLSEERRQKRKAFAVAA</sequence>
<dbReference type="Gene3D" id="3.50.50.60">
    <property type="entry name" value="FAD/NAD(P)-binding domain"/>
    <property type="match status" value="2"/>
</dbReference>
<dbReference type="PANTHER" id="PTHR23023">
    <property type="entry name" value="DIMETHYLANILINE MONOOXYGENASE"/>
    <property type="match status" value="1"/>
</dbReference>
<dbReference type="OrthoDB" id="2915840at2759"/>
<dbReference type="InterPro" id="IPR050346">
    <property type="entry name" value="FMO-like"/>
</dbReference>
<dbReference type="GO" id="GO:0016491">
    <property type="term" value="F:oxidoreductase activity"/>
    <property type="evidence" value="ECO:0007669"/>
    <property type="project" value="UniProtKB-KW"/>
</dbReference>
<gene>
    <name evidence="4" type="ORF">EW146_g5873</name>
</gene>
<dbReference type="EMBL" id="SGPL01000275">
    <property type="protein sequence ID" value="THH14463.1"/>
    <property type="molecule type" value="Genomic_DNA"/>
</dbReference>